<keyword evidence="9 17" id="KW-1133">Transmembrane helix</keyword>
<dbReference type="Pfam" id="PF00116">
    <property type="entry name" value="COX2"/>
    <property type="match status" value="1"/>
</dbReference>
<evidence type="ECO:0000259" key="19">
    <source>
        <dbReference type="PROSITE" id="PS50857"/>
    </source>
</evidence>
<accession>Q2NCF4</accession>
<dbReference type="GO" id="GO:0005507">
    <property type="term" value="F:copper ion binding"/>
    <property type="evidence" value="ECO:0007669"/>
    <property type="project" value="InterPro"/>
</dbReference>
<dbReference type="KEGG" id="eli:ELI_02725"/>
<keyword evidence="10 15" id="KW-0186">Copper</keyword>
<feature type="chain" id="PRO_5004213190" description="Cytochrome c oxidase subunit 2" evidence="18">
    <location>
        <begin position="36"/>
        <end position="370"/>
    </location>
</feature>
<evidence type="ECO:0000256" key="9">
    <source>
        <dbReference type="ARBA" id="ARBA00022989"/>
    </source>
</evidence>
<evidence type="ECO:0000256" key="12">
    <source>
        <dbReference type="ARBA" id="ARBA00024688"/>
    </source>
</evidence>
<name>Q2NCF4_ERYLH</name>
<keyword evidence="4 14" id="KW-0679">Respiratory chain</keyword>
<evidence type="ECO:0000256" key="5">
    <source>
        <dbReference type="ARBA" id="ARBA00022692"/>
    </source>
</evidence>
<dbReference type="NCBIfam" id="TIGR02866">
    <property type="entry name" value="CoxB"/>
    <property type="match status" value="1"/>
</dbReference>
<dbReference type="InterPro" id="IPR045187">
    <property type="entry name" value="CcO_II"/>
</dbReference>
<dbReference type="InterPro" id="IPR002429">
    <property type="entry name" value="CcO_II-like_C"/>
</dbReference>
<comment type="similarity">
    <text evidence="2 14">Belongs to the cytochrome c oxidase subunit 2 family.</text>
</comment>
<comment type="cofactor">
    <cofactor evidence="15">
        <name>Cu cation</name>
        <dbReference type="ChEBI" id="CHEBI:23378"/>
    </cofactor>
    <text evidence="15">Binds a copper A center.</text>
</comment>
<feature type="compositionally biased region" description="Low complexity" evidence="16">
    <location>
        <begin position="347"/>
        <end position="358"/>
    </location>
</feature>
<comment type="function">
    <text evidence="12 15">Subunits I and II form the functional core of the enzyme complex. Electrons originating in cytochrome c are transferred via heme a and Cu(A) to the binuclear center formed by heme a3 and Cu(B).</text>
</comment>
<evidence type="ECO:0000256" key="17">
    <source>
        <dbReference type="SAM" id="Phobius"/>
    </source>
</evidence>
<dbReference type="InterPro" id="IPR001505">
    <property type="entry name" value="Copper_CuA"/>
</dbReference>
<dbReference type="Proteomes" id="UP000008808">
    <property type="component" value="Chromosome"/>
</dbReference>
<keyword evidence="8 14" id="KW-0249">Electron transport</keyword>
<evidence type="ECO:0000256" key="13">
    <source>
        <dbReference type="ARBA" id="ARBA00047816"/>
    </source>
</evidence>
<gene>
    <name evidence="21" type="ordered locus">ELI_02725</name>
</gene>
<dbReference type="GO" id="GO:0005886">
    <property type="term" value="C:plasma membrane"/>
    <property type="evidence" value="ECO:0007669"/>
    <property type="project" value="UniProtKB-SubCell"/>
</dbReference>
<dbReference type="InterPro" id="IPR008972">
    <property type="entry name" value="Cupredoxin"/>
</dbReference>
<dbReference type="AlphaFoldDB" id="Q2NCF4"/>
<dbReference type="HOGENOM" id="CLU_036876_2_0_5"/>
<dbReference type="SUPFAM" id="SSF49503">
    <property type="entry name" value="Cupredoxins"/>
    <property type="match status" value="1"/>
</dbReference>
<proteinExistence type="inferred from homology"/>
<keyword evidence="5 14" id="KW-0812">Transmembrane</keyword>
<dbReference type="PRINTS" id="PR01166">
    <property type="entry name" value="CYCOXIDASEII"/>
</dbReference>
<dbReference type="Gene3D" id="2.60.40.420">
    <property type="entry name" value="Cupredoxins - blue copper proteins"/>
    <property type="match status" value="1"/>
</dbReference>
<feature type="transmembrane region" description="Helical" evidence="17">
    <location>
        <begin position="120"/>
        <end position="141"/>
    </location>
</feature>
<evidence type="ECO:0000256" key="8">
    <source>
        <dbReference type="ARBA" id="ARBA00022982"/>
    </source>
</evidence>
<dbReference type="PANTHER" id="PTHR22888">
    <property type="entry name" value="CYTOCHROME C OXIDASE, SUBUNIT II"/>
    <property type="match status" value="1"/>
</dbReference>
<dbReference type="Gene3D" id="1.10.287.90">
    <property type="match status" value="1"/>
</dbReference>
<dbReference type="SUPFAM" id="SSF81464">
    <property type="entry name" value="Cytochrome c oxidase subunit II-like, transmembrane region"/>
    <property type="match status" value="1"/>
</dbReference>
<feature type="domain" description="Cytochrome oxidase subunit II copper A binding" evidence="19">
    <location>
        <begin position="192"/>
        <end position="326"/>
    </location>
</feature>
<dbReference type="PANTHER" id="PTHR22888:SF9">
    <property type="entry name" value="CYTOCHROME C OXIDASE SUBUNIT 2"/>
    <property type="match status" value="1"/>
</dbReference>
<feature type="domain" description="Cytochrome oxidase subunit II transmembrane region profile" evidence="20">
    <location>
        <begin position="94"/>
        <end position="190"/>
    </location>
</feature>
<keyword evidence="18" id="KW-0732">Signal</keyword>
<dbReference type="InterPro" id="IPR036257">
    <property type="entry name" value="Cyt_c_oxidase_su2_TM_sf"/>
</dbReference>
<feature type="signal peptide" evidence="18">
    <location>
        <begin position="1"/>
        <end position="35"/>
    </location>
</feature>
<feature type="region of interest" description="Disordered" evidence="16">
    <location>
        <begin position="347"/>
        <end position="370"/>
    </location>
</feature>
<evidence type="ECO:0000256" key="3">
    <source>
        <dbReference type="ARBA" id="ARBA00022448"/>
    </source>
</evidence>
<dbReference type="CDD" id="cd13912">
    <property type="entry name" value="CcO_II_C"/>
    <property type="match status" value="1"/>
</dbReference>
<keyword evidence="6 15" id="KW-0479">Metal-binding</keyword>
<feature type="transmembrane region" description="Helical" evidence="17">
    <location>
        <begin position="162"/>
        <end position="184"/>
    </location>
</feature>
<dbReference type="Pfam" id="PF02790">
    <property type="entry name" value="COX2_TM"/>
    <property type="match status" value="1"/>
</dbReference>
<sequence>MGSVEKMITATRLRETTHAIALLFAALLLAFGAQAALATIAAPTQPDATTPESAMPGETDPVTAEEAAAADSSIPGYEPLGPEMIKGQPTAFEDDALKSMTFQDQYNANGEYALWMHDAILMPIITIISLFVLGLLLWVVVRYRRGANPVASKTTHNTLIEVVWTVIPIIILLVIAVPSISLLAKQYETPPKDAITIKATGYQWYWGYTYPDQGGFEIISNMLDEADAMDRGLPGQLAVDNRMVVPVGVPLRIQTTAADVIHSFALPSLWFKNDAVPGRINEKMLIIDEPGIYYGQCSELCGARHGYMPIAVEAVPMDQWRAWVIGQGGSFEDAEVAADAREEVINAQDGDAAATDAASTEGGSDAAAAE</sequence>
<evidence type="ECO:0000256" key="4">
    <source>
        <dbReference type="ARBA" id="ARBA00022660"/>
    </source>
</evidence>
<evidence type="ECO:0000256" key="14">
    <source>
        <dbReference type="RuleBase" id="RU000456"/>
    </source>
</evidence>
<dbReference type="GO" id="GO:0004129">
    <property type="term" value="F:cytochrome-c oxidase activity"/>
    <property type="evidence" value="ECO:0007669"/>
    <property type="project" value="UniProtKB-EC"/>
</dbReference>
<dbReference type="GO" id="GO:0042773">
    <property type="term" value="P:ATP synthesis coupled electron transport"/>
    <property type="evidence" value="ECO:0007669"/>
    <property type="project" value="TreeGrafter"/>
</dbReference>
<dbReference type="InterPro" id="IPR014222">
    <property type="entry name" value="Cyt_c_oxidase_su2"/>
</dbReference>
<evidence type="ECO:0000313" key="22">
    <source>
        <dbReference type="Proteomes" id="UP000008808"/>
    </source>
</evidence>
<evidence type="ECO:0000256" key="11">
    <source>
        <dbReference type="ARBA" id="ARBA00023136"/>
    </source>
</evidence>
<evidence type="ECO:0000256" key="16">
    <source>
        <dbReference type="SAM" id="MobiDB-lite"/>
    </source>
</evidence>
<comment type="subcellular location">
    <subcellularLocation>
        <location evidence="14">Cell membrane</location>
        <topology evidence="14">Multi-pass membrane protein</topology>
    </subcellularLocation>
    <subcellularLocation>
        <location evidence="1">Membrane</location>
        <topology evidence="1">Multi-pass membrane protein</topology>
    </subcellularLocation>
</comment>
<dbReference type="PROSITE" id="PS00078">
    <property type="entry name" value="COX2"/>
    <property type="match status" value="1"/>
</dbReference>
<organism evidence="21 22">
    <name type="scientific">Erythrobacter litoralis (strain HTCC2594)</name>
    <dbReference type="NCBI Taxonomy" id="314225"/>
    <lineage>
        <taxon>Bacteria</taxon>
        <taxon>Pseudomonadati</taxon>
        <taxon>Pseudomonadota</taxon>
        <taxon>Alphaproteobacteria</taxon>
        <taxon>Sphingomonadales</taxon>
        <taxon>Erythrobacteraceae</taxon>
        <taxon>Erythrobacter/Porphyrobacter group</taxon>
        <taxon>Erythrobacter</taxon>
    </lineage>
</organism>
<evidence type="ECO:0000256" key="1">
    <source>
        <dbReference type="ARBA" id="ARBA00004141"/>
    </source>
</evidence>
<protein>
    <recommendedName>
        <fullName evidence="15">Cytochrome c oxidase subunit 2</fullName>
        <ecNumber evidence="15">7.1.1.9</ecNumber>
    </recommendedName>
</protein>
<keyword evidence="22" id="KW-1185">Reference proteome</keyword>
<keyword evidence="11 17" id="KW-0472">Membrane</keyword>
<evidence type="ECO:0000313" key="21">
    <source>
        <dbReference type="EMBL" id="ABC62637.1"/>
    </source>
</evidence>
<evidence type="ECO:0000259" key="20">
    <source>
        <dbReference type="PROSITE" id="PS50999"/>
    </source>
</evidence>
<evidence type="ECO:0000256" key="18">
    <source>
        <dbReference type="SAM" id="SignalP"/>
    </source>
</evidence>
<evidence type="ECO:0000256" key="2">
    <source>
        <dbReference type="ARBA" id="ARBA00007866"/>
    </source>
</evidence>
<dbReference type="EMBL" id="CP000157">
    <property type="protein sequence ID" value="ABC62637.1"/>
    <property type="molecule type" value="Genomic_DNA"/>
</dbReference>
<evidence type="ECO:0000256" key="10">
    <source>
        <dbReference type="ARBA" id="ARBA00023008"/>
    </source>
</evidence>
<comment type="catalytic activity">
    <reaction evidence="13 15">
        <text>4 Fe(II)-[cytochrome c] + O2 + 8 H(+)(in) = 4 Fe(III)-[cytochrome c] + 2 H2O + 4 H(+)(out)</text>
        <dbReference type="Rhea" id="RHEA:11436"/>
        <dbReference type="Rhea" id="RHEA-COMP:10350"/>
        <dbReference type="Rhea" id="RHEA-COMP:14399"/>
        <dbReference type="ChEBI" id="CHEBI:15377"/>
        <dbReference type="ChEBI" id="CHEBI:15378"/>
        <dbReference type="ChEBI" id="CHEBI:15379"/>
        <dbReference type="ChEBI" id="CHEBI:29033"/>
        <dbReference type="ChEBI" id="CHEBI:29034"/>
        <dbReference type="EC" id="7.1.1.9"/>
    </reaction>
</comment>
<keyword evidence="3 14" id="KW-0813">Transport</keyword>
<dbReference type="STRING" id="314225.ELI_02725"/>
<dbReference type="PROSITE" id="PS50999">
    <property type="entry name" value="COX2_TM"/>
    <property type="match status" value="1"/>
</dbReference>
<dbReference type="InterPro" id="IPR011759">
    <property type="entry name" value="Cyt_c_oxidase_su2_TM_dom"/>
</dbReference>
<dbReference type="PROSITE" id="PS50857">
    <property type="entry name" value="COX2_CUA"/>
    <property type="match status" value="1"/>
</dbReference>
<reference evidence="22" key="1">
    <citation type="journal article" date="2009" name="J. Bacteriol.">
        <title>Complete genome sequence of Erythrobacter litoralis HTCC2594.</title>
        <authorList>
            <person name="Oh H.M."/>
            <person name="Giovannoni S.J."/>
            <person name="Ferriera S."/>
            <person name="Johnson J."/>
            <person name="Cho J.C."/>
        </authorList>
    </citation>
    <scope>NUCLEOTIDE SEQUENCE [LARGE SCALE GENOMIC DNA]</scope>
    <source>
        <strain evidence="22">HTCC2594</strain>
    </source>
</reference>
<dbReference type="InterPro" id="IPR034210">
    <property type="entry name" value="CcO_II_C"/>
</dbReference>
<evidence type="ECO:0000256" key="6">
    <source>
        <dbReference type="ARBA" id="ARBA00022723"/>
    </source>
</evidence>
<dbReference type="GO" id="GO:0016491">
    <property type="term" value="F:oxidoreductase activity"/>
    <property type="evidence" value="ECO:0007669"/>
    <property type="project" value="InterPro"/>
</dbReference>
<keyword evidence="7" id="KW-1278">Translocase</keyword>
<evidence type="ECO:0000256" key="15">
    <source>
        <dbReference type="RuleBase" id="RU004024"/>
    </source>
</evidence>
<dbReference type="EC" id="7.1.1.9" evidence="15"/>
<dbReference type="eggNOG" id="COG1622">
    <property type="taxonomic scope" value="Bacteria"/>
</dbReference>
<evidence type="ECO:0000256" key="7">
    <source>
        <dbReference type="ARBA" id="ARBA00022967"/>
    </source>
</evidence>